<organism evidence="3 4">
    <name type="scientific">Cricetulus griseus</name>
    <name type="common">Chinese hamster</name>
    <name type="synonym">Cricetulus barabensis griseus</name>
    <dbReference type="NCBI Taxonomy" id="10029"/>
    <lineage>
        <taxon>Eukaryota</taxon>
        <taxon>Metazoa</taxon>
        <taxon>Chordata</taxon>
        <taxon>Craniata</taxon>
        <taxon>Vertebrata</taxon>
        <taxon>Euteleostomi</taxon>
        <taxon>Mammalia</taxon>
        <taxon>Eutheria</taxon>
        <taxon>Euarchontoglires</taxon>
        <taxon>Glires</taxon>
        <taxon>Rodentia</taxon>
        <taxon>Myomorpha</taxon>
        <taxon>Muroidea</taxon>
        <taxon>Cricetidae</taxon>
        <taxon>Cricetinae</taxon>
        <taxon>Cricetulus</taxon>
    </lineage>
</organism>
<evidence type="ECO:0000256" key="1">
    <source>
        <dbReference type="SAM" id="MobiDB-lite"/>
    </source>
</evidence>
<keyword evidence="2" id="KW-0812">Transmembrane</keyword>
<evidence type="ECO:0000256" key="2">
    <source>
        <dbReference type="SAM" id="Phobius"/>
    </source>
</evidence>
<evidence type="ECO:0000313" key="4">
    <source>
        <dbReference type="Proteomes" id="UP000030759"/>
    </source>
</evidence>
<proteinExistence type="predicted"/>
<feature type="transmembrane region" description="Helical" evidence="2">
    <location>
        <begin position="20"/>
        <end position="48"/>
    </location>
</feature>
<keyword evidence="2" id="KW-0472">Membrane</keyword>
<dbReference type="EMBL" id="KE673925">
    <property type="protein sequence ID" value="ERE76827.1"/>
    <property type="molecule type" value="Genomic_DNA"/>
</dbReference>
<dbReference type="AlphaFoldDB" id="A0A061I9N4"/>
<feature type="region of interest" description="Disordered" evidence="1">
    <location>
        <begin position="57"/>
        <end position="76"/>
    </location>
</feature>
<dbReference type="Proteomes" id="UP000030759">
    <property type="component" value="Unassembled WGS sequence"/>
</dbReference>
<reference evidence="4" key="1">
    <citation type="journal article" date="2013" name="Nat. Biotechnol.">
        <title>Chinese hamster genome sequenced from sorted chromosomes.</title>
        <authorList>
            <person name="Brinkrolf K."/>
            <person name="Rupp O."/>
            <person name="Laux H."/>
            <person name="Kollin F."/>
            <person name="Ernst W."/>
            <person name="Linke B."/>
            <person name="Kofler R."/>
            <person name="Romand S."/>
            <person name="Hesse F."/>
            <person name="Budach W.E."/>
            <person name="Galosy S."/>
            <person name="Muller D."/>
            <person name="Noll T."/>
            <person name="Wienberg J."/>
            <person name="Jostock T."/>
            <person name="Leonard M."/>
            <person name="Grillari J."/>
            <person name="Tauch A."/>
            <person name="Goesmann A."/>
            <person name="Helk B."/>
            <person name="Mott J.E."/>
            <person name="Puhler A."/>
            <person name="Borth N."/>
        </authorList>
    </citation>
    <scope>NUCLEOTIDE SEQUENCE [LARGE SCALE GENOMIC DNA]</scope>
    <source>
        <strain evidence="4">17A/GY</strain>
    </source>
</reference>
<keyword evidence="2" id="KW-1133">Transmembrane helix</keyword>
<accession>A0A061I9N4</accession>
<evidence type="ECO:0000313" key="3">
    <source>
        <dbReference type="EMBL" id="ERE76827.1"/>
    </source>
</evidence>
<sequence>MLSPPPFLISPSLVQPPLLYYSLSHIHVLLFYLCLSGLMIVICVALGLKLHFGRVGTPAKKPPKTVFPSQEHSRVL</sequence>
<protein>
    <submittedName>
        <fullName evidence="3">Uncharacterized protein</fullName>
    </submittedName>
</protein>
<name>A0A061I9N4_CRIGR</name>
<gene>
    <name evidence="3" type="ORF">H671_4g11538</name>
</gene>